<keyword evidence="3" id="KW-1185">Reference proteome</keyword>
<evidence type="ECO:0000313" key="3">
    <source>
        <dbReference type="Proteomes" id="UP001549321"/>
    </source>
</evidence>
<evidence type="ECO:0000313" key="2">
    <source>
        <dbReference type="EMBL" id="MET4632849.1"/>
    </source>
</evidence>
<dbReference type="EMBL" id="JBEPSM010000001">
    <property type="protein sequence ID" value="MET4632849.1"/>
    <property type="molecule type" value="Genomic_DNA"/>
</dbReference>
<organism evidence="2 3">
    <name type="scientific">Kaistia defluvii</name>
    <dbReference type="NCBI Taxonomy" id="410841"/>
    <lineage>
        <taxon>Bacteria</taxon>
        <taxon>Pseudomonadati</taxon>
        <taxon>Pseudomonadota</taxon>
        <taxon>Alphaproteobacteria</taxon>
        <taxon>Hyphomicrobiales</taxon>
        <taxon>Kaistiaceae</taxon>
        <taxon>Kaistia</taxon>
    </lineage>
</organism>
<protein>
    <submittedName>
        <fullName evidence="2">RsiW-degrading membrane proteinase PrsW (M82 family)</fullName>
    </submittedName>
</protein>
<dbReference type="Proteomes" id="UP001549321">
    <property type="component" value="Unassembled WGS sequence"/>
</dbReference>
<keyword evidence="1" id="KW-0812">Transmembrane</keyword>
<gene>
    <name evidence="2" type="ORF">ABIE08_000762</name>
</gene>
<accession>A0ABV2QV15</accession>
<evidence type="ECO:0000256" key="1">
    <source>
        <dbReference type="SAM" id="Phobius"/>
    </source>
</evidence>
<feature type="transmembrane region" description="Helical" evidence="1">
    <location>
        <begin position="21"/>
        <end position="42"/>
    </location>
</feature>
<sequence>MWRWRSSHSLLPGTQSTMNRNTLYLLVGALIVVVIGLGVYVYNEQTKPKGVEIQVDKSGISIQEN</sequence>
<name>A0ABV2QV15_9HYPH</name>
<keyword evidence="1" id="KW-1133">Transmembrane helix</keyword>
<reference evidence="2 3" key="1">
    <citation type="submission" date="2024-06" db="EMBL/GenBank/DDBJ databases">
        <title>Sorghum-associated microbial communities from plants grown in Nebraska, USA.</title>
        <authorList>
            <person name="Schachtman D."/>
        </authorList>
    </citation>
    <scope>NUCLEOTIDE SEQUENCE [LARGE SCALE GENOMIC DNA]</scope>
    <source>
        <strain evidence="2 3">3207</strain>
    </source>
</reference>
<comment type="caution">
    <text evidence="2">The sequence shown here is derived from an EMBL/GenBank/DDBJ whole genome shotgun (WGS) entry which is preliminary data.</text>
</comment>
<proteinExistence type="predicted"/>
<keyword evidence="1" id="KW-0472">Membrane</keyword>